<evidence type="ECO:0000256" key="1">
    <source>
        <dbReference type="SAM" id="MobiDB-lite"/>
    </source>
</evidence>
<organism evidence="3">
    <name type="scientific">Margaritifera margaritifera</name>
    <name type="common">Freshwater pearl mussel</name>
    <dbReference type="NCBI Taxonomy" id="102329"/>
    <lineage>
        <taxon>Eukaryota</taxon>
        <taxon>Metazoa</taxon>
        <taxon>Spiralia</taxon>
        <taxon>Lophotrochozoa</taxon>
        <taxon>Mollusca</taxon>
        <taxon>Bivalvia</taxon>
        <taxon>Autobranchia</taxon>
        <taxon>Pteriomorphia</taxon>
        <taxon>Pterioida</taxon>
        <taxon>Pterioidea</taxon>
        <taxon>Pteriidae</taxon>
        <taxon>Pinctada</taxon>
    </lineage>
</organism>
<feature type="compositionally biased region" description="Basic and acidic residues" evidence="1">
    <location>
        <begin position="100"/>
        <end position="110"/>
    </location>
</feature>
<protein>
    <submittedName>
        <fullName evidence="3">Female-specific orf protein</fullName>
    </submittedName>
</protein>
<feature type="compositionally biased region" description="Polar residues" evidence="1">
    <location>
        <begin position="54"/>
        <end position="84"/>
    </location>
</feature>
<proteinExistence type="predicted"/>
<name>F4ZFH5_PINMG</name>
<sequence length="110" mass="12528">MWHWLTNLLPIRKTPSIFQRLRNYPLKHKPLWTLITVSTLALMTMMLLTSASVNDLTPMNPTKPLTMNTTELQPSCVMTTSKQEPSAYEPKKSKASTDLVTDKEPSPQDK</sequence>
<dbReference type="EMBL" id="HM849400">
    <property type="protein sequence ID" value="AEC14059.1"/>
    <property type="molecule type" value="Genomic_DNA"/>
</dbReference>
<keyword evidence="2" id="KW-0472">Membrane</keyword>
<accession>F4ZFH5</accession>
<keyword evidence="3" id="KW-0496">Mitochondrion</keyword>
<gene>
    <name evidence="3" type="primary">forf</name>
</gene>
<evidence type="ECO:0000313" key="3">
    <source>
        <dbReference type="EMBL" id="AEC14058.1"/>
    </source>
</evidence>
<geneLocation type="mitochondrion" evidence="3"/>
<dbReference type="EMBL" id="HM849399">
    <property type="protein sequence ID" value="AEC14058.1"/>
    <property type="molecule type" value="Genomic_DNA"/>
</dbReference>
<reference evidence="3" key="1">
    <citation type="journal article" date="2011" name="Mol. Biol. Evol.">
        <title>Novel protein genes in animal mtDNA: a new sex determination system in freshwater mussels (Bivalvia: Unionoida)?</title>
        <authorList>
            <person name="Breton S."/>
            <person name="Stewart D.T."/>
            <person name="Shepardson S."/>
            <person name="Trdan R.J."/>
            <person name="Bogan A.E."/>
            <person name="Chapman E.G."/>
            <person name="Ruminas A.J."/>
            <person name="Piontkivska H."/>
            <person name="Hoeh W.R."/>
        </authorList>
    </citation>
    <scope>NUCLEOTIDE SEQUENCE</scope>
    <source>
        <strain evidence="3">H3088</strain>
        <strain evidence="4">H3089</strain>
    </source>
</reference>
<feature type="transmembrane region" description="Helical" evidence="2">
    <location>
        <begin position="31"/>
        <end position="53"/>
    </location>
</feature>
<evidence type="ECO:0000256" key="2">
    <source>
        <dbReference type="SAM" id="Phobius"/>
    </source>
</evidence>
<dbReference type="AlphaFoldDB" id="F4ZFH5"/>
<feature type="region of interest" description="Disordered" evidence="1">
    <location>
        <begin position="54"/>
        <end position="110"/>
    </location>
</feature>
<evidence type="ECO:0000313" key="4">
    <source>
        <dbReference type="EMBL" id="AEC14059.1"/>
    </source>
</evidence>
<keyword evidence="2" id="KW-0812">Transmembrane</keyword>
<keyword evidence="2" id="KW-1133">Transmembrane helix</keyword>